<dbReference type="PANTHER" id="PTHR46648:SF1">
    <property type="entry name" value="ADENOSINE 5'-MONOPHOSPHORAMIDASE HNT1"/>
    <property type="match status" value="1"/>
</dbReference>
<evidence type="ECO:0000313" key="5">
    <source>
        <dbReference type="EMBL" id="MBP3943310.1"/>
    </source>
</evidence>
<dbReference type="PANTHER" id="PTHR46648">
    <property type="entry name" value="HIT FAMILY PROTEIN 1"/>
    <property type="match status" value="1"/>
</dbReference>
<dbReference type="GO" id="GO:0003824">
    <property type="term" value="F:catalytic activity"/>
    <property type="evidence" value="ECO:0007669"/>
    <property type="project" value="InterPro"/>
</dbReference>
<dbReference type="GO" id="GO:0009117">
    <property type="term" value="P:nucleotide metabolic process"/>
    <property type="evidence" value="ECO:0007669"/>
    <property type="project" value="TreeGrafter"/>
</dbReference>
<accession>A0A8T4H897</accession>
<name>A0A8T4H897_9SPHI</name>
<sequence>MSTIFSKIVSGDIPAYKVAESNDFLAFLDINPLAKGHVLVIPKRETDYIFDIDDDHYMALWVFAKIVAQGIKAVIPCARVGVSVIGLEVAHAHIHLVPIKAISDLNFQKEKLSFTAAEFAEIAEGIKDSIIKITQRD</sequence>
<feature type="short sequence motif" description="Histidine triad motif" evidence="2 3">
    <location>
        <begin position="91"/>
        <end position="95"/>
    </location>
</feature>
<dbReference type="Gene3D" id="3.30.428.10">
    <property type="entry name" value="HIT-like"/>
    <property type="match status" value="1"/>
</dbReference>
<feature type="active site" description="Tele-AMP-histidine intermediate" evidence="1">
    <location>
        <position position="93"/>
    </location>
</feature>
<keyword evidence="6" id="KW-1185">Reference proteome</keyword>
<dbReference type="RefSeq" id="WP_353546801.1">
    <property type="nucleotide sequence ID" value="NZ_JAGKSB010000006.1"/>
</dbReference>
<dbReference type="InterPro" id="IPR001310">
    <property type="entry name" value="Histidine_triad_HIT"/>
</dbReference>
<dbReference type="PROSITE" id="PS51084">
    <property type="entry name" value="HIT_2"/>
    <property type="match status" value="1"/>
</dbReference>
<dbReference type="SUPFAM" id="SSF54197">
    <property type="entry name" value="HIT-like"/>
    <property type="match status" value="1"/>
</dbReference>
<reference evidence="5" key="1">
    <citation type="submission" date="2021-03" db="EMBL/GenBank/DDBJ databases">
        <authorList>
            <person name="Lu T."/>
            <person name="Wang Q."/>
            <person name="Han X."/>
        </authorList>
    </citation>
    <scope>NUCLEOTIDE SEQUENCE</scope>
    <source>
        <strain evidence="5">WQ 2009</strain>
    </source>
</reference>
<evidence type="ECO:0000313" key="6">
    <source>
        <dbReference type="Proteomes" id="UP000679691"/>
    </source>
</evidence>
<dbReference type="Proteomes" id="UP000679691">
    <property type="component" value="Unassembled WGS sequence"/>
</dbReference>
<dbReference type="InterPro" id="IPR011146">
    <property type="entry name" value="HIT-like"/>
</dbReference>
<evidence type="ECO:0000259" key="4">
    <source>
        <dbReference type="PROSITE" id="PS51084"/>
    </source>
</evidence>
<evidence type="ECO:0000256" key="2">
    <source>
        <dbReference type="PIRSR" id="PIRSR601310-3"/>
    </source>
</evidence>
<dbReference type="Pfam" id="PF01230">
    <property type="entry name" value="HIT"/>
    <property type="match status" value="1"/>
</dbReference>
<comment type="caution">
    <text evidence="5">The sequence shown here is derived from an EMBL/GenBank/DDBJ whole genome shotgun (WGS) entry which is preliminary data.</text>
</comment>
<dbReference type="EMBL" id="JAGKSB010000006">
    <property type="protein sequence ID" value="MBP3943310.1"/>
    <property type="molecule type" value="Genomic_DNA"/>
</dbReference>
<dbReference type="AlphaFoldDB" id="A0A8T4H897"/>
<feature type="domain" description="HIT" evidence="4">
    <location>
        <begin position="4"/>
        <end position="107"/>
    </location>
</feature>
<dbReference type="PRINTS" id="PR00332">
    <property type="entry name" value="HISTRIAD"/>
</dbReference>
<organism evidence="5 6">
    <name type="scientific">Rhinopithecimicrobium faecis</name>
    <dbReference type="NCBI Taxonomy" id="2820698"/>
    <lineage>
        <taxon>Bacteria</taxon>
        <taxon>Pseudomonadati</taxon>
        <taxon>Bacteroidota</taxon>
        <taxon>Sphingobacteriia</taxon>
        <taxon>Sphingobacteriales</taxon>
        <taxon>Sphingobacteriaceae</taxon>
        <taxon>Rhinopithecimicrobium</taxon>
    </lineage>
</organism>
<proteinExistence type="predicted"/>
<protein>
    <submittedName>
        <fullName evidence="5">HIT family protein</fullName>
    </submittedName>
</protein>
<evidence type="ECO:0000256" key="3">
    <source>
        <dbReference type="PROSITE-ProRule" id="PRU00464"/>
    </source>
</evidence>
<gene>
    <name evidence="5" type="ORF">J5U18_07000</name>
</gene>
<evidence type="ECO:0000256" key="1">
    <source>
        <dbReference type="PIRSR" id="PIRSR601310-1"/>
    </source>
</evidence>
<dbReference type="InterPro" id="IPR036265">
    <property type="entry name" value="HIT-like_sf"/>
</dbReference>